<feature type="region of interest" description="Disordered" evidence="1">
    <location>
        <begin position="73"/>
        <end position="173"/>
    </location>
</feature>
<name>A0A9Q0DDG2_9TELE</name>
<dbReference type="Proteomes" id="UP001148018">
    <property type="component" value="Unassembled WGS sequence"/>
</dbReference>
<sequence>MNRTEHGSGERCPRRLFPPTTFPRDSFGYGRRVSVATPTNYKSAPDSDPTAPIAGTLLPDAVVRRCFARAWCRLGRPAQPRTAPAQPRTPRPASDRPAQLRTAPPSLGPPRPASGRPRPASDGPAQPRTAPPSLGPPPPSLGPPPPSLGPPRPASDAPPSLGRGVFVKQMTLT</sequence>
<evidence type="ECO:0000313" key="2">
    <source>
        <dbReference type="EMBL" id="KAJ3586560.1"/>
    </source>
</evidence>
<evidence type="ECO:0000313" key="3">
    <source>
        <dbReference type="Proteomes" id="UP001148018"/>
    </source>
</evidence>
<comment type="caution">
    <text evidence="2">The sequence shown here is derived from an EMBL/GenBank/DDBJ whole genome shotgun (WGS) entry which is preliminary data.</text>
</comment>
<keyword evidence="3" id="KW-1185">Reference proteome</keyword>
<dbReference type="AlphaFoldDB" id="A0A9Q0DDG2"/>
<protein>
    <submittedName>
        <fullName evidence="2">Uncharacterized protein</fullName>
    </submittedName>
</protein>
<feature type="compositionally biased region" description="Pro residues" evidence="1">
    <location>
        <begin position="129"/>
        <end position="153"/>
    </location>
</feature>
<evidence type="ECO:0000256" key="1">
    <source>
        <dbReference type="SAM" id="MobiDB-lite"/>
    </source>
</evidence>
<dbReference type="EMBL" id="JANIIK010000117">
    <property type="protein sequence ID" value="KAJ3586560.1"/>
    <property type="molecule type" value="Genomic_DNA"/>
</dbReference>
<reference evidence="2" key="1">
    <citation type="submission" date="2022-07" db="EMBL/GenBank/DDBJ databases">
        <title>Chromosome-level genome of Muraenolepis orangiensis.</title>
        <authorList>
            <person name="Kim J."/>
        </authorList>
    </citation>
    <scope>NUCLEOTIDE SEQUENCE</scope>
    <source>
        <strain evidence="2">KU_S4_2022</strain>
        <tissue evidence="2">Muscle</tissue>
    </source>
</reference>
<proteinExistence type="predicted"/>
<organism evidence="2 3">
    <name type="scientific">Muraenolepis orangiensis</name>
    <name type="common">Patagonian moray cod</name>
    <dbReference type="NCBI Taxonomy" id="630683"/>
    <lineage>
        <taxon>Eukaryota</taxon>
        <taxon>Metazoa</taxon>
        <taxon>Chordata</taxon>
        <taxon>Craniata</taxon>
        <taxon>Vertebrata</taxon>
        <taxon>Euteleostomi</taxon>
        <taxon>Actinopterygii</taxon>
        <taxon>Neopterygii</taxon>
        <taxon>Teleostei</taxon>
        <taxon>Neoteleostei</taxon>
        <taxon>Acanthomorphata</taxon>
        <taxon>Zeiogadaria</taxon>
        <taxon>Gadariae</taxon>
        <taxon>Gadiformes</taxon>
        <taxon>Muraenolepidoidei</taxon>
        <taxon>Muraenolepididae</taxon>
        <taxon>Muraenolepis</taxon>
    </lineage>
</organism>
<feature type="compositionally biased region" description="Low complexity" evidence="1">
    <location>
        <begin position="76"/>
        <end position="92"/>
    </location>
</feature>
<feature type="region of interest" description="Disordered" evidence="1">
    <location>
        <begin position="1"/>
        <end position="30"/>
    </location>
</feature>
<feature type="compositionally biased region" description="Basic and acidic residues" evidence="1">
    <location>
        <begin position="1"/>
        <end position="13"/>
    </location>
</feature>
<feature type="compositionally biased region" description="Low complexity" evidence="1">
    <location>
        <begin position="15"/>
        <end position="24"/>
    </location>
</feature>
<accession>A0A9Q0DDG2</accession>
<gene>
    <name evidence="2" type="ORF">NHX12_012957</name>
</gene>